<proteinExistence type="predicted"/>
<accession>A0A163EMY7</accession>
<evidence type="ECO:0000313" key="2">
    <source>
        <dbReference type="Proteomes" id="UP000076796"/>
    </source>
</evidence>
<dbReference type="RefSeq" id="WP_063480095.1">
    <property type="nucleotide sequence ID" value="NZ_CP147845.1"/>
</dbReference>
<evidence type="ECO:0000313" key="1">
    <source>
        <dbReference type="EMBL" id="KZS43896.1"/>
    </source>
</evidence>
<dbReference type="OrthoDB" id="2082444at2"/>
<reference evidence="1" key="1">
    <citation type="journal article" date="2016" name="Genome Announc.">
        <title>Draft genomes of two strains of Paenibacillus glucanolyticus with capability to degrade lignocellulose.</title>
        <authorList>
            <person name="Mathews S.L."/>
            <person name="Pawlak J."/>
            <person name="Grunden A.M."/>
        </authorList>
    </citation>
    <scope>NUCLEOTIDE SEQUENCE [LARGE SCALE GENOMIC DNA]</scope>
    <source>
        <strain evidence="1">SLM1</strain>
    </source>
</reference>
<dbReference type="Pfam" id="PF26595">
    <property type="entry name" value="A_ENA"/>
    <property type="match status" value="1"/>
</dbReference>
<gene>
    <name evidence="1" type="ORF">AWU65_27850</name>
</gene>
<dbReference type="Proteomes" id="UP000076796">
    <property type="component" value="Unassembled WGS sequence"/>
</dbReference>
<dbReference type="AlphaFoldDB" id="A0A163EMY7"/>
<dbReference type="GeneID" id="97554546"/>
<comment type="caution">
    <text evidence="1">The sequence shown here is derived from an EMBL/GenBank/DDBJ whole genome shotgun (WGS) entry which is preliminary data.</text>
</comment>
<organism evidence="1 2">
    <name type="scientific">Paenibacillus glucanolyticus</name>
    <dbReference type="NCBI Taxonomy" id="59843"/>
    <lineage>
        <taxon>Bacteria</taxon>
        <taxon>Bacillati</taxon>
        <taxon>Bacillota</taxon>
        <taxon>Bacilli</taxon>
        <taxon>Bacillales</taxon>
        <taxon>Paenibacillaceae</taxon>
        <taxon>Paenibacillus</taxon>
    </lineage>
</organism>
<dbReference type="EMBL" id="LWMH01000002">
    <property type="protein sequence ID" value="KZS43896.1"/>
    <property type="molecule type" value="Genomic_DNA"/>
</dbReference>
<protein>
    <submittedName>
        <fullName evidence="1">Uncharacterized protein</fullName>
    </submittedName>
</protein>
<name>A0A163EMY7_9BACL</name>
<dbReference type="InterPro" id="IPR058705">
    <property type="entry name" value="A_ENA"/>
</dbReference>
<keyword evidence="2" id="KW-1185">Reference proteome</keyword>
<dbReference type="STRING" id="59843.A3958_00155"/>
<sequence length="110" mass="12394">MIQAHSSSNMSFDMTELSQSITLLLSSIAVEEMALAHIVNGEAEKIQYVLGTLQPSLFQPEDVSVDNLLAINDSVQRIMEDVLLREVMLQMKFSHIMMALEVNSMRTHRT</sequence>